<keyword evidence="6" id="KW-1185">Reference proteome</keyword>
<dbReference type="AlphaFoldDB" id="A0A9X1YE82"/>
<dbReference type="EMBL" id="JALPRX010000104">
    <property type="protein sequence ID" value="MCK8787067.1"/>
    <property type="molecule type" value="Genomic_DNA"/>
</dbReference>
<dbReference type="PANTHER" id="PTHR13794">
    <property type="entry name" value="ENOLASE SUPERFAMILY, MANDELATE RACEMASE"/>
    <property type="match status" value="1"/>
</dbReference>
<dbReference type="PROSITE" id="PS00909">
    <property type="entry name" value="MR_MLE_2"/>
    <property type="match status" value="1"/>
</dbReference>
<dbReference type="SFLD" id="SFLDS00001">
    <property type="entry name" value="Enolase"/>
    <property type="match status" value="1"/>
</dbReference>
<accession>A0A9X1YE82</accession>
<dbReference type="Gene3D" id="3.30.390.10">
    <property type="entry name" value="Enolase-like, N-terminal domain"/>
    <property type="match status" value="1"/>
</dbReference>
<dbReference type="InterPro" id="IPR013342">
    <property type="entry name" value="Mandelate_racemase_C"/>
</dbReference>
<evidence type="ECO:0000313" key="6">
    <source>
        <dbReference type="Proteomes" id="UP001139516"/>
    </source>
</evidence>
<dbReference type="InterPro" id="IPR018110">
    <property type="entry name" value="Mandel_Rmase/mucon_lact_enz_CS"/>
</dbReference>
<name>A0A9X1YE82_9PROT</name>
<evidence type="ECO:0000256" key="3">
    <source>
        <dbReference type="ARBA" id="ARBA00022842"/>
    </source>
</evidence>
<comment type="cofactor">
    <cofactor evidence="1">
        <name>Mg(2+)</name>
        <dbReference type="ChEBI" id="CHEBI:18420"/>
    </cofactor>
</comment>
<dbReference type="PANTHER" id="PTHR13794:SF58">
    <property type="entry name" value="MITOCHONDRIAL ENOLASE SUPERFAMILY MEMBER 1"/>
    <property type="match status" value="1"/>
</dbReference>
<dbReference type="SUPFAM" id="SSF54826">
    <property type="entry name" value="Enolase N-terminal domain-like"/>
    <property type="match status" value="1"/>
</dbReference>
<evidence type="ECO:0000259" key="4">
    <source>
        <dbReference type="SMART" id="SM00922"/>
    </source>
</evidence>
<sequence length="374" mass="38951">MRIAAIRSWPLAVPPAAGSGRTAPVRTLVVEVMDTDGLSGFGEALSPAAPRDAAAQVASRFAPLLLGEAAADIARHWQRMGDAAGVPLVGAAAEARSAIDIALWDLLGRRRGVPLHRLLGGMARALVPAYGSYVAVVADDVAAAQAEAAVAAGFRHLKVKLQPPLDAAMARARHIRRVVGPAVALCADPNGSFDEDAAHRLAALLAELDFLWLEEPLDPTDHRALARLNHRALARPNQHHLLMISAGESEFTPEGAAALVEADAIGLLQPDCGRIGGITGFVRARNAALPRGLPFSPHNSGGAIKAAASLQLAAALPDLHSFECSLFRTPLNDSLVRTPVAHPAQLLGGCLPVPDAPGLGIEVDRAALRRLADA</sequence>
<dbReference type="GO" id="GO:0016052">
    <property type="term" value="P:carbohydrate catabolic process"/>
    <property type="evidence" value="ECO:0007669"/>
    <property type="project" value="TreeGrafter"/>
</dbReference>
<dbReference type="RefSeq" id="WP_248669122.1">
    <property type="nucleotide sequence ID" value="NZ_JALPRX010000104.1"/>
</dbReference>
<dbReference type="SUPFAM" id="SSF51604">
    <property type="entry name" value="Enolase C-terminal domain-like"/>
    <property type="match status" value="1"/>
</dbReference>
<dbReference type="CDD" id="cd03316">
    <property type="entry name" value="MR_like"/>
    <property type="match status" value="1"/>
</dbReference>
<dbReference type="Pfam" id="PF02746">
    <property type="entry name" value="MR_MLE_N"/>
    <property type="match status" value="1"/>
</dbReference>
<comment type="caution">
    <text evidence="5">The sequence shown here is derived from an EMBL/GenBank/DDBJ whole genome shotgun (WGS) entry which is preliminary data.</text>
</comment>
<dbReference type="InterPro" id="IPR036849">
    <property type="entry name" value="Enolase-like_C_sf"/>
</dbReference>
<dbReference type="InterPro" id="IPR046945">
    <property type="entry name" value="RHMD-like"/>
</dbReference>
<keyword evidence="3" id="KW-0460">Magnesium</keyword>
<organism evidence="5 6">
    <name type="scientific">Roseomonas acroporae</name>
    <dbReference type="NCBI Taxonomy" id="2937791"/>
    <lineage>
        <taxon>Bacteria</taxon>
        <taxon>Pseudomonadati</taxon>
        <taxon>Pseudomonadota</taxon>
        <taxon>Alphaproteobacteria</taxon>
        <taxon>Acetobacterales</taxon>
        <taxon>Roseomonadaceae</taxon>
        <taxon>Roseomonas</taxon>
    </lineage>
</organism>
<proteinExistence type="predicted"/>
<dbReference type="PROSITE" id="PS00908">
    <property type="entry name" value="MR_MLE_1"/>
    <property type="match status" value="1"/>
</dbReference>
<feature type="domain" description="Mandelate racemase/muconate lactonizing enzyme C-terminal" evidence="4">
    <location>
        <begin position="139"/>
        <end position="235"/>
    </location>
</feature>
<evidence type="ECO:0000256" key="1">
    <source>
        <dbReference type="ARBA" id="ARBA00001946"/>
    </source>
</evidence>
<keyword evidence="2" id="KW-0479">Metal-binding</keyword>
<dbReference type="SFLD" id="SFLDG00179">
    <property type="entry name" value="mandelate_racemase"/>
    <property type="match status" value="1"/>
</dbReference>
<protein>
    <submittedName>
        <fullName evidence="5">Mandelate racemase/muconate lactonizing enzyme family protein</fullName>
    </submittedName>
</protein>
<dbReference type="SMART" id="SM00922">
    <property type="entry name" value="MR_MLE"/>
    <property type="match status" value="1"/>
</dbReference>
<dbReference type="InterPro" id="IPR029017">
    <property type="entry name" value="Enolase-like_N"/>
</dbReference>
<dbReference type="Proteomes" id="UP001139516">
    <property type="component" value="Unassembled WGS sequence"/>
</dbReference>
<dbReference type="InterPro" id="IPR013341">
    <property type="entry name" value="Mandelate_racemase_N_dom"/>
</dbReference>
<reference evidence="5" key="1">
    <citation type="submission" date="2022-04" db="EMBL/GenBank/DDBJ databases">
        <title>Roseomonas acroporae sp. nov., isolated from coral Acropora digitifera.</title>
        <authorList>
            <person name="Sun H."/>
        </authorList>
    </citation>
    <scope>NUCLEOTIDE SEQUENCE</scope>
    <source>
        <strain evidence="5">NAR14</strain>
    </source>
</reference>
<dbReference type="InterPro" id="IPR029065">
    <property type="entry name" value="Enolase_C-like"/>
</dbReference>
<gene>
    <name evidence="5" type="ORF">M0638_22075</name>
</gene>
<dbReference type="Gene3D" id="3.20.20.120">
    <property type="entry name" value="Enolase-like C-terminal domain"/>
    <property type="match status" value="1"/>
</dbReference>
<evidence type="ECO:0000256" key="2">
    <source>
        <dbReference type="ARBA" id="ARBA00022723"/>
    </source>
</evidence>
<dbReference type="GO" id="GO:0000287">
    <property type="term" value="F:magnesium ion binding"/>
    <property type="evidence" value="ECO:0007669"/>
    <property type="project" value="TreeGrafter"/>
</dbReference>
<dbReference type="Pfam" id="PF13378">
    <property type="entry name" value="MR_MLE_C"/>
    <property type="match status" value="1"/>
</dbReference>
<dbReference type="GO" id="GO:0009063">
    <property type="term" value="P:amino acid catabolic process"/>
    <property type="evidence" value="ECO:0007669"/>
    <property type="project" value="InterPro"/>
</dbReference>
<evidence type="ECO:0000313" key="5">
    <source>
        <dbReference type="EMBL" id="MCK8787067.1"/>
    </source>
</evidence>
<dbReference type="GO" id="GO:0016836">
    <property type="term" value="F:hydro-lyase activity"/>
    <property type="evidence" value="ECO:0007669"/>
    <property type="project" value="TreeGrafter"/>
</dbReference>